<evidence type="ECO:0000313" key="2">
    <source>
        <dbReference type="Proteomes" id="UP000821845"/>
    </source>
</evidence>
<protein>
    <submittedName>
        <fullName evidence="1">Uncharacterized protein</fullName>
    </submittedName>
</protein>
<dbReference type="Proteomes" id="UP000821845">
    <property type="component" value="Chromosome 6"/>
</dbReference>
<sequence>MSTLLISRNGQLTTYGILLIVSGSLVLIVFSIVLAFSLAPTEEQSSKTLRAMIPVVIFLLVGLVVFVVLTFAFDADIRANNTVGSLKEASGLRGTLTNKTTTVVNLVKPSTRRLEDVRNVTRAPNATTEAVTPKGPLRFPRPGSSQNPDLGMYISAHSLSESGGLFRAMFRKFRANVLTV</sequence>
<organism evidence="1 2">
    <name type="scientific">Hyalomma asiaticum</name>
    <name type="common">Tick</name>
    <dbReference type="NCBI Taxonomy" id="266040"/>
    <lineage>
        <taxon>Eukaryota</taxon>
        <taxon>Metazoa</taxon>
        <taxon>Ecdysozoa</taxon>
        <taxon>Arthropoda</taxon>
        <taxon>Chelicerata</taxon>
        <taxon>Arachnida</taxon>
        <taxon>Acari</taxon>
        <taxon>Parasitiformes</taxon>
        <taxon>Ixodida</taxon>
        <taxon>Ixodoidea</taxon>
        <taxon>Ixodidae</taxon>
        <taxon>Hyalomminae</taxon>
        <taxon>Hyalomma</taxon>
    </lineage>
</organism>
<proteinExistence type="predicted"/>
<gene>
    <name evidence="1" type="ORF">HPB50_019237</name>
</gene>
<name>A0ACB7S4D6_HYAAI</name>
<comment type="caution">
    <text evidence="1">The sequence shown here is derived from an EMBL/GenBank/DDBJ whole genome shotgun (WGS) entry which is preliminary data.</text>
</comment>
<evidence type="ECO:0000313" key="1">
    <source>
        <dbReference type="EMBL" id="KAH6928754.1"/>
    </source>
</evidence>
<reference evidence="1" key="1">
    <citation type="submission" date="2020-05" db="EMBL/GenBank/DDBJ databases">
        <title>Large-scale comparative analyses of tick genomes elucidate their genetic diversity and vector capacities.</title>
        <authorList>
            <person name="Jia N."/>
            <person name="Wang J."/>
            <person name="Shi W."/>
            <person name="Du L."/>
            <person name="Sun Y."/>
            <person name="Zhan W."/>
            <person name="Jiang J."/>
            <person name="Wang Q."/>
            <person name="Zhang B."/>
            <person name="Ji P."/>
            <person name="Sakyi L.B."/>
            <person name="Cui X."/>
            <person name="Yuan T."/>
            <person name="Jiang B."/>
            <person name="Yang W."/>
            <person name="Lam T.T.-Y."/>
            <person name="Chang Q."/>
            <person name="Ding S."/>
            <person name="Wang X."/>
            <person name="Zhu J."/>
            <person name="Ruan X."/>
            <person name="Zhao L."/>
            <person name="Wei J."/>
            <person name="Que T."/>
            <person name="Du C."/>
            <person name="Cheng J."/>
            <person name="Dai P."/>
            <person name="Han X."/>
            <person name="Huang E."/>
            <person name="Gao Y."/>
            <person name="Liu J."/>
            <person name="Shao H."/>
            <person name="Ye R."/>
            <person name="Li L."/>
            <person name="Wei W."/>
            <person name="Wang X."/>
            <person name="Wang C."/>
            <person name="Yang T."/>
            <person name="Huo Q."/>
            <person name="Li W."/>
            <person name="Guo W."/>
            <person name="Chen H."/>
            <person name="Zhou L."/>
            <person name="Ni X."/>
            <person name="Tian J."/>
            <person name="Zhou Y."/>
            <person name="Sheng Y."/>
            <person name="Liu T."/>
            <person name="Pan Y."/>
            <person name="Xia L."/>
            <person name="Li J."/>
            <person name="Zhao F."/>
            <person name="Cao W."/>
        </authorList>
    </citation>
    <scope>NUCLEOTIDE SEQUENCE</scope>
    <source>
        <strain evidence="1">Hyas-2018</strain>
    </source>
</reference>
<keyword evidence="2" id="KW-1185">Reference proteome</keyword>
<accession>A0ACB7S4D6</accession>
<dbReference type="EMBL" id="CM023486">
    <property type="protein sequence ID" value="KAH6928754.1"/>
    <property type="molecule type" value="Genomic_DNA"/>
</dbReference>